<sequence length="189" mass="21176">MDKNDMLYQLVPSAKLLASLYEGEEVRVRDTLFFVDKELGKGSHGTVVYEGGIVVGLGELHKLRIIHGDLRPSHVLISKEKDVLYPKLSGMGSSRCLAADESSLGPNAKEVCLRAKSKDEKARSIVAALESKACVAFYGTWDCSMDRAFITQVIKHRQFRYDSVQDLLRFIAIASKKYRFSAKSIQVRF</sequence>
<evidence type="ECO:0000313" key="2">
    <source>
        <dbReference type="Proteomes" id="UP001056120"/>
    </source>
</evidence>
<reference evidence="1 2" key="2">
    <citation type="journal article" date="2022" name="Mol. Ecol. Resour.">
        <title>The genomes of chicory, endive, great burdock and yacon provide insights into Asteraceae paleo-polyploidization history and plant inulin production.</title>
        <authorList>
            <person name="Fan W."/>
            <person name="Wang S."/>
            <person name="Wang H."/>
            <person name="Wang A."/>
            <person name="Jiang F."/>
            <person name="Liu H."/>
            <person name="Zhao H."/>
            <person name="Xu D."/>
            <person name="Zhang Y."/>
        </authorList>
    </citation>
    <scope>NUCLEOTIDE SEQUENCE [LARGE SCALE GENOMIC DNA]</scope>
    <source>
        <strain evidence="2">cv. Yunnan</strain>
        <tissue evidence="1">Leaves</tissue>
    </source>
</reference>
<name>A0ACB9E6U9_9ASTR</name>
<dbReference type="EMBL" id="CM042035">
    <property type="protein sequence ID" value="KAI3754166.1"/>
    <property type="molecule type" value="Genomic_DNA"/>
</dbReference>
<protein>
    <submittedName>
        <fullName evidence="1">Uncharacterized protein</fullName>
    </submittedName>
</protein>
<organism evidence="1 2">
    <name type="scientific">Smallanthus sonchifolius</name>
    <dbReference type="NCBI Taxonomy" id="185202"/>
    <lineage>
        <taxon>Eukaryota</taxon>
        <taxon>Viridiplantae</taxon>
        <taxon>Streptophyta</taxon>
        <taxon>Embryophyta</taxon>
        <taxon>Tracheophyta</taxon>
        <taxon>Spermatophyta</taxon>
        <taxon>Magnoliopsida</taxon>
        <taxon>eudicotyledons</taxon>
        <taxon>Gunneridae</taxon>
        <taxon>Pentapetalae</taxon>
        <taxon>asterids</taxon>
        <taxon>campanulids</taxon>
        <taxon>Asterales</taxon>
        <taxon>Asteraceae</taxon>
        <taxon>Asteroideae</taxon>
        <taxon>Heliantheae alliance</taxon>
        <taxon>Millerieae</taxon>
        <taxon>Smallanthus</taxon>
    </lineage>
</organism>
<gene>
    <name evidence="1" type="ORF">L1987_53944</name>
</gene>
<accession>A0ACB9E6U9</accession>
<comment type="caution">
    <text evidence="1">The sequence shown here is derived from an EMBL/GenBank/DDBJ whole genome shotgun (WGS) entry which is preliminary data.</text>
</comment>
<evidence type="ECO:0000313" key="1">
    <source>
        <dbReference type="EMBL" id="KAI3754166.1"/>
    </source>
</evidence>
<keyword evidence="2" id="KW-1185">Reference proteome</keyword>
<dbReference type="Proteomes" id="UP001056120">
    <property type="component" value="Linkage Group LG18"/>
</dbReference>
<reference evidence="2" key="1">
    <citation type="journal article" date="2022" name="Mol. Ecol. Resour.">
        <title>The genomes of chicory, endive, great burdock and yacon provide insights into Asteraceae palaeo-polyploidization history and plant inulin production.</title>
        <authorList>
            <person name="Fan W."/>
            <person name="Wang S."/>
            <person name="Wang H."/>
            <person name="Wang A."/>
            <person name="Jiang F."/>
            <person name="Liu H."/>
            <person name="Zhao H."/>
            <person name="Xu D."/>
            <person name="Zhang Y."/>
        </authorList>
    </citation>
    <scope>NUCLEOTIDE SEQUENCE [LARGE SCALE GENOMIC DNA]</scope>
    <source>
        <strain evidence="2">cv. Yunnan</strain>
    </source>
</reference>
<proteinExistence type="predicted"/>